<keyword evidence="3" id="KW-0238">DNA-binding</keyword>
<dbReference type="PROSITE" id="PS50811">
    <property type="entry name" value="WRKY"/>
    <property type="match status" value="1"/>
</dbReference>
<dbReference type="Proteomes" id="UP000515211">
    <property type="component" value="Chromosome 7"/>
</dbReference>
<dbReference type="InterPro" id="IPR003657">
    <property type="entry name" value="WRKY_dom"/>
</dbReference>
<organism evidence="7 8">
    <name type="scientific">Arachis duranensis</name>
    <name type="common">Wild peanut</name>
    <dbReference type="NCBI Taxonomy" id="130453"/>
    <lineage>
        <taxon>Eukaryota</taxon>
        <taxon>Viridiplantae</taxon>
        <taxon>Streptophyta</taxon>
        <taxon>Embryophyta</taxon>
        <taxon>Tracheophyta</taxon>
        <taxon>Spermatophyta</taxon>
        <taxon>Magnoliopsida</taxon>
        <taxon>eudicotyledons</taxon>
        <taxon>Gunneridae</taxon>
        <taxon>Pentapetalae</taxon>
        <taxon>rosids</taxon>
        <taxon>fabids</taxon>
        <taxon>Fabales</taxon>
        <taxon>Fabaceae</taxon>
        <taxon>Papilionoideae</taxon>
        <taxon>50 kb inversion clade</taxon>
        <taxon>dalbergioids sensu lato</taxon>
        <taxon>Dalbergieae</taxon>
        <taxon>Pterocarpus clade</taxon>
        <taxon>Arachis</taxon>
    </lineage>
</organism>
<dbReference type="PANTHER" id="PTHR31282">
    <property type="entry name" value="WRKY TRANSCRIPTION FACTOR 21-RELATED"/>
    <property type="match status" value="1"/>
</dbReference>
<keyword evidence="2" id="KW-0805">Transcription regulation</keyword>
<comment type="subcellular location">
    <subcellularLocation>
        <location evidence="1">Nucleus</location>
    </subcellularLocation>
</comment>
<evidence type="ECO:0000256" key="2">
    <source>
        <dbReference type="ARBA" id="ARBA00023015"/>
    </source>
</evidence>
<dbReference type="GeneID" id="110273813"/>
<gene>
    <name evidence="8" type="primary">LOC110273813</name>
</gene>
<name>A0A6P5MB96_ARADU</name>
<dbReference type="GO" id="GO:0003700">
    <property type="term" value="F:DNA-binding transcription factor activity"/>
    <property type="evidence" value="ECO:0007669"/>
    <property type="project" value="InterPro"/>
</dbReference>
<keyword evidence="5" id="KW-0539">Nucleus</keyword>
<protein>
    <submittedName>
        <fullName evidence="8">WRKY DNA-binding transcription factor 70-like isoform X1</fullName>
    </submittedName>
</protein>
<evidence type="ECO:0000256" key="3">
    <source>
        <dbReference type="ARBA" id="ARBA00023125"/>
    </source>
</evidence>
<dbReference type="SMART" id="SM00774">
    <property type="entry name" value="WRKY"/>
    <property type="match status" value="1"/>
</dbReference>
<dbReference type="Pfam" id="PF03106">
    <property type="entry name" value="WRKY"/>
    <property type="match status" value="1"/>
</dbReference>
<keyword evidence="7" id="KW-1185">Reference proteome</keyword>
<evidence type="ECO:0000256" key="5">
    <source>
        <dbReference type="ARBA" id="ARBA00023242"/>
    </source>
</evidence>
<accession>A0A6P5MB96</accession>
<proteinExistence type="predicted"/>
<dbReference type="GO" id="GO:0005634">
    <property type="term" value="C:nucleus"/>
    <property type="evidence" value="ECO:0007669"/>
    <property type="project" value="UniProtKB-SubCell"/>
</dbReference>
<reference evidence="7" key="1">
    <citation type="journal article" date="2016" name="Nat. Genet.">
        <title>The genome sequences of Arachis duranensis and Arachis ipaensis, the diploid ancestors of cultivated peanut.</title>
        <authorList>
            <person name="Bertioli D.J."/>
            <person name="Cannon S.B."/>
            <person name="Froenicke L."/>
            <person name="Huang G."/>
            <person name="Farmer A.D."/>
            <person name="Cannon E.K."/>
            <person name="Liu X."/>
            <person name="Gao D."/>
            <person name="Clevenger J."/>
            <person name="Dash S."/>
            <person name="Ren L."/>
            <person name="Moretzsohn M.C."/>
            <person name="Shirasawa K."/>
            <person name="Huang W."/>
            <person name="Vidigal B."/>
            <person name="Abernathy B."/>
            <person name="Chu Y."/>
            <person name="Niederhuth C.E."/>
            <person name="Umale P."/>
            <person name="Araujo A.C."/>
            <person name="Kozik A."/>
            <person name="Kim K.D."/>
            <person name="Burow M.D."/>
            <person name="Varshney R.K."/>
            <person name="Wang X."/>
            <person name="Zhang X."/>
            <person name="Barkley N."/>
            <person name="Guimaraes P.M."/>
            <person name="Isobe S."/>
            <person name="Guo B."/>
            <person name="Liao B."/>
            <person name="Stalker H.T."/>
            <person name="Schmitz R.J."/>
            <person name="Scheffler B.E."/>
            <person name="Leal-Bertioli S.C."/>
            <person name="Xun X."/>
            <person name="Jackson S.A."/>
            <person name="Michelmore R."/>
            <person name="Ozias-Akins P."/>
        </authorList>
    </citation>
    <scope>NUCLEOTIDE SEQUENCE [LARGE SCALE GENOMIC DNA]</scope>
    <source>
        <strain evidence="7">cv. V14167</strain>
    </source>
</reference>
<reference evidence="8" key="2">
    <citation type="submission" date="2025-08" db="UniProtKB">
        <authorList>
            <consortium name="RefSeq"/>
        </authorList>
    </citation>
    <scope>IDENTIFICATION</scope>
    <source>
        <tissue evidence="8">Whole plant</tissue>
    </source>
</reference>
<dbReference type="Gene3D" id="2.20.25.80">
    <property type="entry name" value="WRKY domain"/>
    <property type="match status" value="1"/>
</dbReference>
<evidence type="ECO:0000313" key="7">
    <source>
        <dbReference type="Proteomes" id="UP000515211"/>
    </source>
</evidence>
<sequence>MENNNSGRKEAIEQELIRGRDVAKQLLEVLIIHKSNRNEEGIERSMVKMPFVEDAVRKIFISFTNTLLLFNSDTQHNRSDIHQGCKKSKRPPTLCHKRKSFAPTWSIDNAILSEDGLEWRKYGQKKTKDCRYIRSYYKCSYKNEEDCKAIKHVQRIQEDPPLYRTTYSGHHTCKCSFVNYPHMKLESAPSLQESSKLLSFNNNYYNNNTLQSKEMKHLSSSISSTKQEPVEVIIPNDDHNQIHLLSDCELDFNYSSTESVAFDIFMGMFKF</sequence>
<dbReference type="InterPro" id="IPR044810">
    <property type="entry name" value="WRKY_plant"/>
</dbReference>
<dbReference type="GO" id="GO:0043565">
    <property type="term" value="F:sequence-specific DNA binding"/>
    <property type="evidence" value="ECO:0007669"/>
    <property type="project" value="InterPro"/>
</dbReference>
<dbReference type="SUPFAM" id="SSF118290">
    <property type="entry name" value="WRKY DNA-binding domain"/>
    <property type="match status" value="1"/>
</dbReference>
<dbReference type="InterPro" id="IPR036576">
    <property type="entry name" value="WRKY_dom_sf"/>
</dbReference>
<dbReference type="AlphaFoldDB" id="A0A6P5MB96"/>
<evidence type="ECO:0000259" key="6">
    <source>
        <dbReference type="PROSITE" id="PS50811"/>
    </source>
</evidence>
<keyword evidence="4" id="KW-0804">Transcription</keyword>
<feature type="domain" description="WRKY" evidence="6">
    <location>
        <begin position="108"/>
        <end position="176"/>
    </location>
</feature>
<evidence type="ECO:0000313" key="8">
    <source>
        <dbReference type="RefSeq" id="XP_020982569.1"/>
    </source>
</evidence>
<dbReference type="RefSeq" id="XP_020982569.1">
    <property type="nucleotide sequence ID" value="XM_021126910.2"/>
</dbReference>
<evidence type="ECO:0000256" key="4">
    <source>
        <dbReference type="ARBA" id="ARBA00023163"/>
    </source>
</evidence>
<evidence type="ECO:0000256" key="1">
    <source>
        <dbReference type="ARBA" id="ARBA00004123"/>
    </source>
</evidence>